<proteinExistence type="predicted"/>
<dbReference type="EMBL" id="CAKMRJ010000001">
    <property type="protein sequence ID" value="CAH1413891.1"/>
    <property type="molecule type" value="Genomic_DNA"/>
</dbReference>
<gene>
    <name evidence="1" type="ORF">LVIROSA_LOCUS1831</name>
</gene>
<sequence length="90" mass="10612">MNLEKLLNDSKCRPNCYRAYVISLQSLFTIDLRSICPFLQHLQFHHPFLPLTSLLVCVRFRQSVLCRSSYPKFKDLFISIVIQEFSISED</sequence>
<name>A0AAU9LKM7_9ASTR</name>
<accession>A0AAU9LKM7</accession>
<organism evidence="1 2">
    <name type="scientific">Lactuca virosa</name>
    <dbReference type="NCBI Taxonomy" id="75947"/>
    <lineage>
        <taxon>Eukaryota</taxon>
        <taxon>Viridiplantae</taxon>
        <taxon>Streptophyta</taxon>
        <taxon>Embryophyta</taxon>
        <taxon>Tracheophyta</taxon>
        <taxon>Spermatophyta</taxon>
        <taxon>Magnoliopsida</taxon>
        <taxon>eudicotyledons</taxon>
        <taxon>Gunneridae</taxon>
        <taxon>Pentapetalae</taxon>
        <taxon>asterids</taxon>
        <taxon>campanulids</taxon>
        <taxon>Asterales</taxon>
        <taxon>Asteraceae</taxon>
        <taxon>Cichorioideae</taxon>
        <taxon>Cichorieae</taxon>
        <taxon>Lactucinae</taxon>
        <taxon>Lactuca</taxon>
    </lineage>
</organism>
<protein>
    <submittedName>
        <fullName evidence="1">Uncharacterized protein</fullName>
    </submittedName>
</protein>
<comment type="caution">
    <text evidence="1">The sequence shown here is derived from an EMBL/GenBank/DDBJ whole genome shotgun (WGS) entry which is preliminary data.</text>
</comment>
<keyword evidence="2" id="KW-1185">Reference proteome</keyword>
<evidence type="ECO:0000313" key="1">
    <source>
        <dbReference type="EMBL" id="CAH1413891.1"/>
    </source>
</evidence>
<dbReference type="AlphaFoldDB" id="A0AAU9LKM7"/>
<dbReference type="Proteomes" id="UP001157418">
    <property type="component" value="Unassembled WGS sequence"/>
</dbReference>
<evidence type="ECO:0000313" key="2">
    <source>
        <dbReference type="Proteomes" id="UP001157418"/>
    </source>
</evidence>
<reference evidence="1 2" key="1">
    <citation type="submission" date="2022-01" db="EMBL/GenBank/DDBJ databases">
        <authorList>
            <person name="Xiong W."/>
            <person name="Schranz E."/>
        </authorList>
    </citation>
    <scope>NUCLEOTIDE SEQUENCE [LARGE SCALE GENOMIC DNA]</scope>
</reference>